<dbReference type="EMBL" id="LAQS01000002">
    <property type="protein sequence ID" value="KKZ75624.1"/>
    <property type="molecule type" value="Genomic_DNA"/>
</dbReference>
<organism evidence="3 4">
    <name type="scientific">Streptomyces showdoensis</name>
    <dbReference type="NCBI Taxonomy" id="68268"/>
    <lineage>
        <taxon>Bacteria</taxon>
        <taxon>Bacillati</taxon>
        <taxon>Actinomycetota</taxon>
        <taxon>Actinomycetes</taxon>
        <taxon>Kitasatosporales</taxon>
        <taxon>Streptomycetaceae</taxon>
        <taxon>Streptomyces</taxon>
    </lineage>
</organism>
<dbReference type="Pfam" id="PF01337">
    <property type="entry name" value="Barstar"/>
    <property type="match status" value="1"/>
</dbReference>
<dbReference type="AlphaFoldDB" id="A0A2P2GVU9"/>
<dbReference type="InterPro" id="IPR000468">
    <property type="entry name" value="Barstar"/>
</dbReference>
<gene>
    <name evidence="3" type="ORF">VO63_02065</name>
</gene>
<evidence type="ECO:0000259" key="2">
    <source>
        <dbReference type="Pfam" id="PF01337"/>
    </source>
</evidence>
<dbReference type="Proteomes" id="UP000265325">
    <property type="component" value="Unassembled WGS sequence"/>
</dbReference>
<dbReference type="InterPro" id="IPR035905">
    <property type="entry name" value="Barstar-like_sf"/>
</dbReference>
<protein>
    <recommendedName>
        <fullName evidence="2">Barstar (barnase inhibitor) domain-containing protein</fullName>
    </recommendedName>
</protein>
<evidence type="ECO:0000313" key="3">
    <source>
        <dbReference type="EMBL" id="KKZ75624.1"/>
    </source>
</evidence>
<comment type="similarity">
    <text evidence="1">Belongs to the barstar family.</text>
</comment>
<reference evidence="3 4" key="1">
    <citation type="submission" date="2015-05" db="EMBL/GenBank/DDBJ databases">
        <title>Draft Genome assembly of Streptomyces showdoensis.</title>
        <authorList>
            <person name="Thapa K.K."/>
            <person name="Metsa-Ketela M."/>
        </authorList>
    </citation>
    <scope>NUCLEOTIDE SEQUENCE [LARGE SCALE GENOMIC DNA]</scope>
    <source>
        <strain evidence="3 4">ATCC 15227</strain>
    </source>
</reference>
<accession>A0A2P2GVU9</accession>
<dbReference type="SUPFAM" id="SSF52038">
    <property type="entry name" value="Barstar-related"/>
    <property type="match status" value="1"/>
</dbReference>
<evidence type="ECO:0000256" key="1">
    <source>
        <dbReference type="ARBA" id="ARBA00006845"/>
    </source>
</evidence>
<keyword evidence="4" id="KW-1185">Reference proteome</keyword>
<evidence type="ECO:0000313" key="4">
    <source>
        <dbReference type="Proteomes" id="UP000265325"/>
    </source>
</evidence>
<feature type="domain" description="Barstar (barnase inhibitor)" evidence="2">
    <location>
        <begin position="53"/>
        <end position="141"/>
    </location>
</feature>
<proteinExistence type="inferred from homology"/>
<comment type="caution">
    <text evidence="3">The sequence shown here is derived from an EMBL/GenBank/DDBJ whole genome shotgun (WGS) entry which is preliminary data.</text>
</comment>
<sequence>MGTFQATGEGALVRGMKWRPVSGAIAEAAREPYLLRERDRDRYEKALNGAGFTVRHVDVSGLWSEREASLAVARALGFPDFYHGGWDGFFDLLVSEFQERPDRIAVCLTGADELAQRDLRLFVRTSWQLQGATETIASEGEGAWQLEFLYWGQDWRSLE</sequence>
<name>A0A2P2GVU9_STREW</name>